<protein>
    <recommendedName>
        <fullName evidence="4">Competence protein CoiA-like family protein</fullName>
    </recommendedName>
</protein>
<proteinExistence type="predicted"/>
<geneLocation type="plasmid" evidence="3">
    <name>plasmid_153kb</name>
</geneLocation>
<evidence type="ECO:0008006" key="4">
    <source>
        <dbReference type="Google" id="ProtNLM"/>
    </source>
</evidence>
<dbReference type="EMBL" id="CP000719">
    <property type="protein sequence ID" value="ABS45702.1"/>
    <property type="molecule type" value="Genomic_DNA"/>
</dbReference>
<dbReference type="HOGENOM" id="CLU_508927_0_0_6"/>
<evidence type="ECO:0000256" key="1">
    <source>
        <dbReference type="SAM" id="Coils"/>
    </source>
</evidence>
<sequence length="514" mass="60317">MLFEYALHKDTNKIVHVDAVPNGKRCECICKNCGDALVAKNNGRVIRHHFSHTTKEESRDCQMTQLHIGMQQHFLSISKFTLPQNSLSLDDTDIFVPEFATDVSKSTLEYKIGKYWADVYLETGVGGVVIEVWVTHECEEEKRQYYIDHQIDSIEYRFPLNENRSIDEWVALLKVNRVDYKWIYHSALEKKKLKHLEKVEQEKQRAKAERESKVHELVKRSMEDKTLYLPCIRQDIGLEHNGKTHNINREVFTARTVTCQKVSLTFESDECVILDIVTGGRTIRVAYSYSNCIPELRPPDGKYAICNYFDDESNVIHCSWLKHPSVEASIQKRRNQYILELINIDKLRHIKEKAEMLASEYSNGYDTFFKANYSLWKEWMIKRRLFTPVLGKKGPSFPRHLKMNRKHEQLWPFQTFHILVLSTLAEIIDSYPINKPIYYRDLFMELTQDYGLSEQYQTILKEFKSLNRPSSFDEIIDEESIIEKSLEPYAMLGLVLLRKDHAKRKDSLVSSLKV</sequence>
<dbReference type="Proteomes" id="UP000002412">
    <property type="component" value="Plasmid p_153kb"/>
</dbReference>
<dbReference type="KEGG" id="ypi:YpsIP31758_B0076"/>
<organism evidence="2 3">
    <name type="scientific">Yersinia pseudotuberculosis serotype O:1b (strain IP 31758)</name>
    <dbReference type="NCBI Taxonomy" id="349747"/>
    <lineage>
        <taxon>Bacteria</taxon>
        <taxon>Pseudomonadati</taxon>
        <taxon>Pseudomonadota</taxon>
        <taxon>Gammaproteobacteria</taxon>
        <taxon>Enterobacterales</taxon>
        <taxon>Yersiniaceae</taxon>
        <taxon>Yersinia</taxon>
    </lineage>
</organism>
<gene>
    <name evidence="2" type="ordered locus">YpsIP31758_B0076</name>
</gene>
<keyword evidence="1" id="KW-0175">Coiled coil</keyword>
<evidence type="ECO:0000313" key="3">
    <source>
        <dbReference type="Proteomes" id="UP000002412"/>
    </source>
</evidence>
<dbReference type="AlphaFoldDB" id="A0A0U1QTJ3"/>
<reference evidence="2 3" key="1">
    <citation type="journal article" date="2007" name="PLoS Genet.">
        <title>The complete genome sequence of Yersinia pseudotuberculosis IP31758, the causative agent of Far East scarlet-like fever.</title>
        <authorList>
            <person name="Eppinger M."/>
            <person name="Rosovitz M.J."/>
            <person name="Fricke W.F."/>
            <person name="Rasko D.A."/>
            <person name="Kokorina G."/>
            <person name="Fayolle C."/>
            <person name="Lindler L.E."/>
            <person name="Carniel E."/>
            <person name="Ravel J."/>
        </authorList>
    </citation>
    <scope>NUCLEOTIDE SEQUENCE [LARGE SCALE GENOMIC DNA]</scope>
    <source>
        <strain evidence="2 3">IP 31758</strain>
        <plasmid evidence="3">Plasmid plasmid_153kb</plasmid>
    </source>
</reference>
<accession>A0A0U1QTJ3</accession>
<name>A0A0U1QTJ3_YERP3</name>
<keyword evidence="2" id="KW-0614">Plasmid</keyword>
<feature type="coiled-coil region" evidence="1">
    <location>
        <begin position="185"/>
        <end position="216"/>
    </location>
</feature>
<evidence type="ECO:0000313" key="2">
    <source>
        <dbReference type="EMBL" id="ABS45702.1"/>
    </source>
</evidence>